<reference evidence="1 2" key="1">
    <citation type="submission" date="2020-08" db="EMBL/GenBank/DDBJ databases">
        <authorList>
            <person name="Koutsovoulos G."/>
            <person name="Danchin GJ E."/>
        </authorList>
    </citation>
    <scope>NUCLEOTIDE SEQUENCE [LARGE SCALE GENOMIC DNA]</scope>
</reference>
<organism evidence="1 2">
    <name type="scientific">Meloidogyne enterolobii</name>
    <name type="common">Root-knot nematode worm</name>
    <name type="synonym">Meloidogyne mayaguensis</name>
    <dbReference type="NCBI Taxonomy" id="390850"/>
    <lineage>
        <taxon>Eukaryota</taxon>
        <taxon>Metazoa</taxon>
        <taxon>Ecdysozoa</taxon>
        <taxon>Nematoda</taxon>
        <taxon>Chromadorea</taxon>
        <taxon>Rhabditida</taxon>
        <taxon>Tylenchina</taxon>
        <taxon>Tylenchomorpha</taxon>
        <taxon>Tylenchoidea</taxon>
        <taxon>Meloidogynidae</taxon>
        <taxon>Meloidogyninae</taxon>
        <taxon>Meloidogyne</taxon>
    </lineage>
</organism>
<dbReference type="InterPro" id="IPR038765">
    <property type="entry name" value="Papain-like_cys_pep_sf"/>
</dbReference>
<dbReference type="OrthoDB" id="18759at2759"/>
<protein>
    <submittedName>
        <fullName evidence="1">Uncharacterized protein</fullName>
    </submittedName>
</protein>
<dbReference type="SUPFAM" id="SSF54001">
    <property type="entry name" value="Cysteine proteinases"/>
    <property type="match status" value="1"/>
</dbReference>
<name>A0A6V7X1M9_MELEN</name>
<proteinExistence type="predicted"/>
<dbReference type="GO" id="GO:0004197">
    <property type="term" value="F:cysteine-type endopeptidase activity"/>
    <property type="evidence" value="ECO:0007669"/>
    <property type="project" value="InterPro"/>
</dbReference>
<evidence type="ECO:0000313" key="2">
    <source>
        <dbReference type="Proteomes" id="UP000580250"/>
    </source>
</evidence>
<dbReference type="Pfam" id="PF00770">
    <property type="entry name" value="Peptidase_C5"/>
    <property type="match status" value="1"/>
</dbReference>
<evidence type="ECO:0000313" key="1">
    <source>
        <dbReference type="EMBL" id="CAD2193105.1"/>
    </source>
</evidence>
<dbReference type="InterPro" id="IPR000855">
    <property type="entry name" value="Peptidase_C5"/>
</dbReference>
<comment type="caution">
    <text evidence="1">The sequence shown here is derived from an EMBL/GenBank/DDBJ whole genome shotgun (WGS) entry which is preliminary data.</text>
</comment>
<sequence>MDLFKMNSLQIETILSRYKPLENKFLGVFSSNNIPNIEWNSPFCFIANTMKKGTIGEHWIACYSDRKNTLEYFDSLGDPPNCDMRRSMLNRFTIVKQSRYSIQSPLSDTCGHYCICFLVNRSKHTFSSTLKKMHSIPSESRDAVIKRFVQRLAMLPSI</sequence>
<dbReference type="GO" id="GO:0006508">
    <property type="term" value="P:proteolysis"/>
    <property type="evidence" value="ECO:0007669"/>
    <property type="project" value="InterPro"/>
</dbReference>
<dbReference type="Proteomes" id="UP000580250">
    <property type="component" value="Unassembled WGS sequence"/>
</dbReference>
<dbReference type="AlphaFoldDB" id="A0A6V7X1M9"/>
<dbReference type="Gene3D" id="3.40.395.10">
    <property type="entry name" value="Adenoviral Proteinase, Chain A"/>
    <property type="match status" value="1"/>
</dbReference>
<dbReference type="EMBL" id="CAJEWN010001005">
    <property type="protein sequence ID" value="CAD2193105.1"/>
    <property type="molecule type" value="Genomic_DNA"/>
</dbReference>
<gene>
    <name evidence="1" type="ORF">MENT_LOCUS46035</name>
</gene>
<accession>A0A6V7X1M9</accession>